<accession>A0A941W259</accession>
<organism evidence="9 10">
    <name type="scientific">Candidatus Scalindua arabica</name>
    <dbReference type="NCBI Taxonomy" id="1127984"/>
    <lineage>
        <taxon>Bacteria</taxon>
        <taxon>Pseudomonadati</taxon>
        <taxon>Planctomycetota</taxon>
        <taxon>Candidatus Brocadiia</taxon>
        <taxon>Candidatus Brocadiales</taxon>
        <taxon>Candidatus Scalinduaceae</taxon>
        <taxon>Candidatus Scalindua</taxon>
    </lineage>
</organism>
<dbReference type="Gene3D" id="3.90.940.10">
    <property type="match status" value="1"/>
</dbReference>
<keyword evidence="4" id="KW-0240">DNA-directed RNA polymerase</keyword>
<dbReference type="InterPro" id="IPR006110">
    <property type="entry name" value="Pol_omega/Rpo6/RPB6"/>
</dbReference>
<evidence type="ECO:0000256" key="3">
    <source>
        <dbReference type="ARBA" id="ARBA00013725"/>
    </source>
</evidence>
<dbReference type="AlphaFoldDB" id="A0A941W259"/>
<dbReference type="EMBL" id="JAANXD010000052">
    <property type="protein sequence ID" value="MBS1258192.1"/>
    <property type="molecule type" value="Genomic_DNA"/>
</dbReference>
<dbReference type="GO" id="GO:0000428">
    <property type="term" value="C:DNA-directed RNA polymerase complex"/>
    <property type="evidence" value="ECO:0007669"/>
    <property type="project" value="UniProtKB-KW"/>
</dbReference>
<dbReference type="InterPro" id="IPR036161">
    <property type="entry name" value="RPB6/omega-like_sf"/>
</dbReference>
<sequence length="66" mass="7269">MTKRKEKSAQDLGLFHKTSLLIRRVRELMNGSPALVETDSSEPVQTALEELTSGKLSIPDEAATKD</sequence>
<evidence type="ECO:0000256" key="5">
    <source>
        <dbReference type="ARBA" id="ARBA00023163"/>
    </source>
</evidence>
<gene>
    <name evidence="9" type="ORF">MAG551_01245</name>
</gene>
<comment type="similarity">
    <text evidence="1">Belongs to the RNA polymerase subunit omega family.</text>
</comment>
<dbReference type="EC" id="2.7.7.6" evidence="2"/>
<proteinExistence type="inferred from homology"/>
<comment type="caution">
    <text evidence="9">The sequence shown here is derived from an EMBL/GenBank/DDBJ whole genome shotgun (WGS) entry which is preliminary data.</text>
</comment>
<evidence type="ECO:0000256" key="2">
    <source>
        <dbReference type="ARBA" id="ARBA00012418"/>
    </source>
</evidence>
<evidence type="ECO:0000256" key="1">
    <source>
        <dbReference type="ARBA" id="ARBA00006711"/>
    </source>
</evidence>
<dbReference type="GO" id="GO:0003899">
    <property type="term" value="F:DNA-directed RNA polymerase activity"/>
    <property type="evidence" value="ECO:0007669"/>
    <property type="project" value="UniProtKB-EC"/>
</dbReference>
<evidence type="ECO:0000313" key="10">
    <source>
        <dbReference type="Proteomes" id="UP000722750"/>
    </source>
</evidence>
<protein>
    <recommendedName>
        <fullName evidence="3">DNA-directed RNA polymerase subunit omega</fullName>
        <ecNumber evidence="2">2.7.7.6</ecNumber>
    </recommendedName>
    <alternativeName>
        <fullName evidence="7">RNA polymerase omega subunit</fullName>
    </alternativeName>
    <alternativeName>
        <fullName evidence="6">Transcriptase subunit omega</fullName>
    </alternativeName>
</protein>
<evidence type="ECO:0000256" key="7">
    <source>
        <dbReference type="ARBA" id="ARBA00030998"/>
    </source>
</evidence>
<dbReference type="Pfam" id="PF01192">
    <property type="entry name" value="RNA_pol_Rpb6"/>
    <property type="match status" value="1"/>
</dbReference>
<reference evidence="9" key="1">
    <citation type="journal article" date="2021" name="ISME J.">
        <title>Fine-scale metabolic discontinuity in a stratified prokaryote microbiome of a Red Sea deep halocline.</title>
        <authorList>
            <person name="Michoud G."/>
            <person name="Ngugi D.K."/>
            <person name="Barozzi A."/>
            <person name="Merlino G."/>
            <person name="Calleja M.L."/>
            <person name="Delgado-Huertas A."/>
            <person name="Moran X.A.G."/>
            <person name="Daffonchio D."/>
        </authorList>
    </citation>
    <scope>NUCLEOTIDE SEQUENCE</scope>
    <source>
        <strain evidence="9">SuakinDeep_MAG55_1</strain>
    </source>
</reference>
<name>A0A941W259_9BACT</name>
<dbReference type="Proteomes" id="UP000722750">
    <property type="component" value="Unassembled WGS sequence"/>
</dbReference>
<evidence type="ECO:0000256" key="4">
    <source>
        <dbReference type="ARBA" id="ARBA00022478"/>
    </source>
</evidence>
<dbReference type="GO" id="GO:0003677">
    <property type="term" value="F:DNA binding"/>
    <property type="evidence" value="ECO:0007669"/>
    <property type="project" value="InterPro"/>
</dbReference>
<dbReference type="SUPFAM" id="SSF63562">
    <property type="entry name" value="RPB6/omega subunit-like"/>
    <property type="match status" value="1"/>
</dbReference>
<dbReference type="GO" id="GO:0006351">
    <property type="term" value="P:DNA-templated transcription"/>
    <property type="evidence" value="ECO:0007669"/>
    <property type="project" value="InterPro"/>
</dbReference>
<evidence type="ECO:0000256" key="6">
    <source>
        <dbReference type="ARBA" id="ARBA00029924"/>
    </source>
</evidence>
<evidence type="ECO:0000313" key="9">
    <source>
        <dbReference type="EMBL" id="MBS1258192.1"/>
    </source>
</evidence>
<evidence type="ECO:0000256" key="8">
    <source>
        <dbReference type="ARBA" id="ARBA00048552"/>
    </source>
</evidence>
<keyword evidence="5" id="KW-0804">Transcription</keyword>
<comment type="catalytic activity">
    <reaction evidence="8">
        <text>RNA(n) + a ribonucleoside 5'-triphosphate = RNA(n+1) + diphosphate</text>
        <dbReference type="Rhea" id="RHEA:21248"/>
        <dbReference type="Rhea" id="RHEA-COMP:14527"/>
        <dbReference type="Rhea" id="RHEA-COMP:17342"/>
        <dbReference type="ChEBI" id="CHEBI:33019"/>
        <dbReference type="ChEBI" id="CHEBI:61557"/>
        <dbReference type="ChEBI" id="CHEBI:140395"/>
        <dbReference type="EC" id="2.7.7.6"/>
    </reaction>
</comment>